<dbReference type="AlphaFoldDB" id="A0A165MM98"/>
<dbReference type="Proteomes" id="UP000076761">
    <property type="component" value="Unassembled WGS sequence"/>
</dbReference>
<sequence>MVQQWALHDHSVFQLTPPAFNVQAHALYEGLGLPTVTLNSFWIIYTNLLDTFKNQPEALDQEVLTAANAACEELEDEEVLLLPNLAELCMGGRVIGDQVDMDKSVSLEGDGIEAINSRPSIDETESQSMERDDQMFVEWTEDKWIGNDSDD</sequence>
<dbReference type="EMBL" id="KV425676">
    <property type="protein sequence ID" value="KZT18518.1"/>
    <property type="molecule type" value="Genomic_DNA"/>
</dbReference>
<evidence type="ECO:0000313" key="1">
    <source>
        <dbReference type="EMBL" id="KZT18518.1"/>
    </source>
</evidence>
<dbReference type="InParanoid" id="A0A165MM98"/>
<protein>
    <submittedName>
        <fullName evidence="1">Uncharacterized protein</fullName>
    </submittedName>
</protein>
<evidence type="ECO:0000313" key="2">
    <source>
        <dbReference type="Proteomes" id="UP000076761"/>
    </source>
</evidence>
<reference evidence="1 2" key="1">
    <citation type="journal article" date="2016" name="Mol. Biol. Evol.">
        <title>Comparative Genomics of Early-Diverging Mushroom-Forming Fungi Provides Insights into the Origins of Lignocellulose Decay Capabilities.</title>
        <authorList>
            <person name="Nagy L.G."/>
            <person name="Riley R."/>
            <person name="Tritt A."/>
            <person name="Adam C."/>
            <person name="Daum C."/>
            <person name="Floudas D."/>
            <person name="Sun H."/>
            <person name="Yadav J.S."/>
            <person name="Pangilinan J."/>
            <person name="Larsson K.H."/>
            <person name="Matsuura K."/>
            <person name="Barry K."/>
            <person name="Labutti K."/>
            <person name="Kuo R."/>
            <person name="Ohm R.A."/>
            <person name="Bhattacharya S.S."/>
            <person name="Shirouzu T."/>
            <person name="Yoshinaga Y."/>
            <person name="Martin F.M."/>
            <person name="Grigoriev I.V."/>
            <person name="Hibbett D.S."/>
        </authorList>
    </citation>
    <scope>NUCLEOTIDE SEQUENCE [LARGE SCALE GENOMIC DNA]</scope>
    <source>
        <strain evidence="1 2">HHB14362 ss-1</strain>
    </source>
</reference>
<organism evidence="1 2">
    <name type="scientific">Neolentinus lepideus HHB14362 ss-1</name>
    <dbReference type="NCBI Taxonomy" id="1314782"/>
    <lineage>
        <taxon>Eukaryota</taxon>
        <taxon>Fungi</taxon>
        <taxon>Dikarya</taxon>
        <taxon>Basidiomycota</taxon>
        <taxon>Agaricomycotina</taxon>
        <taxon>Agaricomycetes</taxon>
        <taxon>Gloeophyllales</taxon>
        <taxon>Gloeophyllaceae</taxon>
        <taxon>Neolentinus</taxon>
    </lineage>
</organism>
<dbReference type="OrthoDB" id="5946233at2759"/>
<name>A0A165MM98_9AGAM</name>
<proteinExistence type="predicted"/>
<keyword evidence="2" id="KW-1185">Reference proteome</keyword>
<gene>
    <name evidence="1" type="ORF">NEOLEDRAFT_1152582</name>
</gene>
<accession>A0A165MM98</accession>